<accession>A0ACB8S138</accession>
<sequence length="1028" mass="115981">MSLTTRLQATLKKISHPRHSSEDLRKDARDADIDGRRALTLDISATSRPAVDGDGRGSSTPPALVESVRMMSRSSSPASLPGMRPQTPLFVSNRSLNQLRTMDGPSELHTKGSLSSFRDVPPAAVDSVDQIAVAKGFVEHLDIFWDTMPDIMGALKEVSKLHPLLEAAFLIFHAVYTLEETRRDNDKKITALYVQMSDMMTAFLQLQEVYPDPVQYPDGILLPSPLERLLASIPEDLQAGANLCDTYQKLKLPAKVLQSLVWDRRFMGLMAKFSDRRSAIERQLIIHISQTLGKTSARLQSTMDRIDFTMDAFQSFVSDKHQWLSSFVSASGGPQVVINDDALLTNLIKKDLRTASKRQSYRGGDASTETQAAIEEIKEQLKRNSEEALQHNLNMFSRKLEVQKQQIVDEVLTVVTRAGDRQLEELKRSVKQGPHDLIVDATIHEIWETMRWPGYIKAHHFVLALRDHYVEKQLRLRAEARAPLSMVDAWAIQYISISNLQPILEAFDDDASGFITAIEVNAFTSARPLEWSLQRWIAFWAVGWRSAIIEYAVRVEVVFAKMVGIIPHVLPENRSSVERYIRLVWPLAHALTTTLKTENSIRVPCQDHFMKYVAREEERLQTELKKVEYNIDGVDTLRLVAGTGRFEKAATICVISGRELKDAQKSMYAFNDGVVNRVGDLHNVFDQSRFLPRDRFKKFAYGIYQFVANENLWTEGYIRAHHLAVIPPAQDLSSDETVIEKILRYRHKQGSRSTSPSQQARMYHETRPSLWASCDHCGRGCHGVRLLCLDCVRPSGLDFDTVDLCGRDECLSAHISGIEGLDSPHEPTHRLLKVRTVILVQEFGQYYREAYAAWDKVGETCTKLAIVSKTRFENKNSGKAVAYKPLGGEDAPSPISPVSFRSSVITFRDFYVPLCAQCEKPVALPCWYCTRCKEDLFLCDPCDSTTVGVRIRRKSGLHTADHALIRCQEPRDDLVEECTIEQRLTGMETQMEELRAGLQGVSGSLQQILQRLVEPDHEPGGHLGNGIL</sequence>
<organism evidence="1 2">
    <name type="scientific">Auriscalpium vulgare</name>
    <dbReference type="NCBI Taxonomy" id="40419"/>
    <lineage>
        <taxon>Eukaryota</taxon>
        <taxon>Fungi</taxon>
        <taxon>Dikarya</taxon>
        <taxon>Basidiomycota</taxon>
        <taxon>Agaricomycotina</taxon>
        <taxon>Agaricomycetes</taxon>
        <taxon>Russulales</taxon>
        <taxon>Auriscalpiaceae</taxon>
        <taxon>Auriscalpium</taxon>
    </lineage>
</organism>
<gene>
    <name evidence="1" type="ORF">FA95DRAFT_699202</name>
</gene>
<comment type="caution">
    <text evidence="1">The sequence shown here is derived from an EMBL/GenBank/DDBJ whole genome shotgun (WGS) entry which is preliminary data.</text>
</comment>
<protein>
    <submittedName>
        <fullName evidence="1">Uncharacterized protein</fullName>
    </submittedName>
</protein>
<evidence type="ECO:0000313" key="2">
    <source>
        <dbReference type="Proteomes" id="UP000814033"/>
    </source>
</evidence>
<dbReference type="EMBL" id="MU275866">
    <property type="protein sequence ID" value="KAI0049994.1"/>
    <property type="molecule type" value="Genomic_DNA"/>
</dbReference>
<dbReference type="Proteomes" id="UP000814033">
    <property type="component" value="Unassembled WGS sequence"/>
</dbReference>
<evidence type="ECO:0000313" key="1">
    <source>
        <dbReference type="EMBL" id="KAI0049994.1"/>
    </source>
</evidence>
<proteinExistence type="predicted"/>
<name>A0ACB8S138_9AGAM</name>
<keyword evidence="2" id="KW-1185">Reference proteome</keyword>
<reference evidence="1" key="2">
    <citation type="journal article" date="2022" name="New Phytol.">
        <title>Evolutionary transition to the ectomycorrhizal habit in the genomes of a hyperdiverse lineage of mushroom-forming fungi.</title>
        <authorList>
            <person name="Looney B."/>
            <person name="Miyauchi S."/>
            <person name="Morin E."/>
            <person name="Drula E."/>
            <person name="Courty P.E."/>
            <person name="Kohler A."/>
            <person name="Kuo A."/>
            <person name="LaButti K."/>
            <person name="Pangilinan J."/>
            <person name="Lipzen A."/>
            <person name="Riley R."/>
            <person name="Andreopoulos W."/>
            <person name="He G."/>
            <person name="Johnson J."/>
            <person name="Nolan M."/>
            <person name="Tritt A."/>
            <person name="Barry K.W."/>
            <person name="Grigoriev I.V."/>
            <person name="Nagy L.G."/>
            <person name="Hibbett D."/>
            <person name="Henrissat B."/>
            <person name="Matheny P.B."/>
            <person name="Labbe J."/>
            <person name="Martin F.M."/>
        </authorList>
    </citation>
    <scope>NUCLEOTIDE SEQUENCE</scope>
    <source>
        <strain evidence="1">FP105234-sp</strain>
    </source>
</reference>
<reference evidence="1" key="1">
    <citation type="submission" date="2021-02" db="EMBL/GenBank/DDBJ databases">
        <authorList>
            <consortium name="DOE Joint Genome Institute"/>
            <person name="Ahrendt S."/>
            <person name="Looney B.P."/>
            <person name="Miyauchi S."/>
            <person name="Morin E."/>
            <person name="Drula E."/>
            <person name="Courty P.E."/>
            <person name="Chicoki N."/>
            <person name="Fauchery L."/>
            <person name="Kohler A."/>
            <person name="Kuo A."/>
            <person name="Labutti K."/>
            <person name="Pangilinan J."/>
            <person name="Lipzen A."/>
            <person name="Riley R."/>
            <person name="Andreopoulos W."/>
            <person name="He G."/>
            <person name="Johnson J."/>
            <person name="Barry K.W."/>
            <person name="Grigoriev I.V."/>
            <person name="Nagy L."/>
            <person name="Hibbett D."/>
            <person name="Henrissat B."/>
            <person name="Matheny P.B."/>
            <person name="Labbe J."/>
            <person name="Martin F."/>
        </authorList>
    </citation>
    <scope>NUCLEOTIDE SEQUENCE</scope>
    <source>
        <strain evidence="1">FP105234-sp</strain>
    </source>
</reference>